<dbReference type="NCBIfam" id="TIGR02231">
    <property type="entry name" value="mucoidy inhibitor MuiA family protein"/>
    <property type="match status" value="1"/>
</dbReference>
<gene>
    <name evidence="2" type="ORF">S03H2_14206</name>
</gene>
<comment type="caution">
    <text evidence="2">The sequence shown here is derived from an EMBL/GenBank/DDBJ whole genome shotgun (WGS) entry which is preliminary data.</text>
</comment>
<proteinExistence type="predicted"/>
<dbReference type="InterPro" id="IPR011935">
    <property type="entry name" value="CHP02231"/>
</dbReference>
<feature type="non-terminal residue" evidence="2">
    <location>
        <position position="1"/>
    </location>
</feature>
<evidence type="ECO:0000313" key="2">
    <source>
        <dbReference type="EMBL" id="GAH42654.1"/>
    </source>
</evidence>
<dbReference type="Pfam" id="PF13598">
    <property type="entry name" value="DUF4139"/>
    <property type="match status" value="1"/>
</dbReference>
<dbReference type="PANTHER" id="PTHR31005:SF8">
    <property type="entry name" value="DUF4139 DOMAIN-CONTAINING PROTEIN"/>
    <property type="match status" value="1"/>
</dbReference>
<evidence type="ECO:0000259" key="1">
    <source>
        <dbReference type="Pfam" id="PF13598"/>
    </source>
</evidence>
<sequence>LRANPDESNVLVEYNAVVNQTSGEDWDGVALSLSTAEPTMVAAPPVLEPMSVRLGRAREVGAKAAGAPVQQAERFIDRSQEFQKLLKSRRANIRRGMAANFELGQIADREQILMFNAAVRDLAEMKRQVIEIARTEGVSVTYELPGKLTLPSRTDQQLVTIATITAGADFTLIATPLLTDYVYLQAELLNDSDTILLAGQASMFRNGEFVGKSQLPIVTIGEKFTAGFGIDSQVQVARELEDKKTRIQGGNRIDTYHYRIALSNYKNSEVELRLLDRLPYTDDDSIKIELEKTEPELSKDGEYLRTARKKGILRWDLNLAPNTVDESATVVKYSFAMEYDKNMQIQPR</sequence>
<feature type="domain" description="DUF4139" evidence="1">
    <location>
        <begin position="1"/>
        <end position="337"/>
    </location>
</feature>
<dbReference type="AlphaFoldDB" id="X1GM05"/>
<accession>X1GM05</accession>
<reference evidence="2" key="1">
    <citation type="journal article" date="2014" name="Front. Microbiol.">
        <title>High frequency of phylogenetically diverse reductive dehalogenase-homologous genes in deep subseafloor sedimentary metagenomes.</title>
        <authorList>
            <person name="Kawai M."/>
            <person name="Futagami T."/>
            <person name="Toyoda A."/>
            <person name="Takaki Y."/>
            <person name="Nishi S."/>
            <person name="Hori S."/>
            <person name="Arai W."/>
            <person name="Tsubouchi T."/>
            <person name="Morono Y."/>
            <person name="Uchiyama I."/>
            <person name="Ito T."/>
            <person name="Fujiyama A."/>
            <person name="Inagaki F."/>
            <person name="Takami H."/>
        </authorList>
    </citation>
    <scope>NUCLEOTIDE SEQUENCE</scope>
    <source>
        <strain evidence="2">Expedition CK06-06</strain>
    </source>
</reference>
<dbReference type="EMBL" id="BARU01007203">
    <property type="protein sequence ID" value="GAH42654.1"/>
    <property type="molecule type" value="Genomic_DNA"/>
</dbReference>
<organism evidence="2">
    <name type="scientific">marine sediment metagenome</name>
    <dbReference type="NCBI Taxonomy" id="412755"/>
    <lineage>
        <taxon>unclassified sequences</taxon>
        <taxon>metagenomes</taxon>
        <taxon>ecological metagenomes</taxon>
    </lineage>
</organism>
<dbReference type="InterPro" id="IPR037291">
    <property type="entry name" value="DUF4139"/>
</dbReference>
<protein>
    <recommendedName>
        <fullName evidence="1">DUF4139 domain-containing protein</fullName>
    </recommendedName>
</protein>
<dbReference type="PANTHER" id="PTHR31005">
    <property type="entry name" value="DUF4139 DOMAIN-CONTAINING PROTEIN"/>
    <property type="match status" value="1"/>
</dbReference>
<name>X1GM05_9ZZZZ</name>